<reference evidence="7" key="1">
    <citation type="submission" date="2018-06" db="EMBL/GenBank/DDBJ databases">
        <authorList>
            <person name="Zhirakovskaya E."/>
        </authorList>
    </citation>
    <scope>NUCLEOTIDE SEQUENCE</scope>
</reference>
<dbReference type="Gene3D" id="3.40.50.300">
    <property type="entry name" value="P-loop containing nucleotide triphosphate hydrolases"/>
    <property type="match status" value="1"/>
</dbReference>
<name>A0A3B0ZSS8_9ZZZZ</name>
<evidence type="ECO:0000256" key="4">
    <source>
        <dbReference type="ARBA" id="ARBA00023163"/>
    </source>
</evidence>
<gene>
    <name evidence="7" type="ORF">MNBD_GAMMA17-1990</name>
</gene>
<keyword evidence="3" id="KW-0805">Transcription regulation</keyword>
<dbReference type="GO" id="GO:0006355">
    <property type="term" value="P:regulation of DNA-templated transcription"/>
    <property type="evidence" value="ECO:0007669"/>
    <property type="project" value="InterPro"/>
</dbReference>
<dbReference type="PANTHER" id="PTHR32071">
    <property type="entry name" value="TRANSCRIPTIONAL REGULATORY PROTEIN"/>
    <property type="match status" value="1"/>
</dbReference>
<dbReference type="InterPro" id="IPR025944">
    <property type="entry name" value="Sigma_54_int_dom_CS"/>
</dbReference>
<dbReference type="Gene3D" id="3.40.50.2300">
    <property type="match status" value="1"/>
</dbReference>
<dbReference type="PRINTS" id="PR01590">
    <property type="entry name" value="HTHFIS"/>
</dbReference>
<dbReference type="CDD" id="cd00156">
    <property type="entry name" value="REC"/>
    <property type="match status" value="1"/>
</dbReference>
<keyword evidence="1" id="KW-0547">Nucleotide-binding</keyword>
<dbReference type="InterPro" id="IPR009057">
    <property type="entry name" value="Homeodomain-like_sf"/>
</dbReference>
<dbReference type="InterPro" id="IPR001789">
    <property type="entry name" value="Sig_transdc_resp-reg_receiver"/>
</dbReference>
<dbReference type="FunFam" id="3.40.50.300:FF:000006">
    <property type="entry name" value="DNA-binding transcriptional regulator NtrC"/>
    <property type="match status" value="1"/>
</dbReference>
<dbReference type="PROSITE" id="PS50110">
    <property type="entry name" value="RESPONSE_REGULATORY"/>
    <property type="match status" value="1"/>
</dbReference>
<dbReference type="GO" id="GO:0000160">
    <property type="term" value="P:phosphorelay signal transduction system"/>
    <property type="evidence" value="ECO:0007669"/>
    <property type="project" value="InterPro"/>
</dbReference>
<evidence type="ECO:0000259" key="6">
    <source>
        <dbReference type="PROSITE" id="PS50110"/>
    </source>
</evidence>
<dbReference type="InterPro" id="IPR002078">
    <property type="entry name" value="Sigma_54_int"/>
</dbReference>
<dbReference type="SUPFAM" id="SSF52540">
    <property type="entry name" value="P-loop containing nucleoside triphosphate hydrolases"/>
    <property type="match status" value="1"/>
</dbReference>
<feature type="domain" description="Response regulatory" evidence="6">
    <location>
        <begin position="4"/>
        <end position="122"/>
    </location>
</feature>
<evidence type="ECO:0000256" key="3">
    <source>
        <dbReference type="ARBA" id="ARBA00023015"/>
    </source>
</evidence>
<keyword evidence="2" id="KW-0067">ATP-binding</keyword>
<evidence type="ECO:0000259" key="5">
    <source>
        <dbReference type="PROSITE" id="PS50045"/>
    </source>
</evidence>
<dbReference type="GO" id="GO:0005524">
    <property type="term" value="F:ATP binding"/>
    <property type="evidence" value="ECO:0007669"/>
    <property type="project" value="UniProtKB-KW"/>
</dbReference>
<dbReference type="Pfam" id="PF25601">
    <property type="entry name" value="AAA_lid_14"/>
    <property type="match status" value="1"/>
</dbReference>
<evidence type="ECO:0000256" key="1">
    <source>
        <dbReference type="ARBA" id="ARBA00022741"/>
    </source>
</evidence>
<proteinExistence type="predicted"/>
<keyword evidence="4" id="KW-0804">Transcription</keyword>
<dbReference type="SUPFAM" id="SSF52172">
    <property type="entry name" value="CheY-like"/>
    <property type="match status" value="1"/>
</dbReference>
<dbReference type="PROSITE" id="PS50045">
    <property type="entry name" value="SIGMA54_INTERACT_4"/>
    <property type="match status" value="1"/>
</dbReference>
<sequence length="452" mass="50478">MKNKLLIVEDDLGLQKQLKWALADDFEVFIAGDRTEAMKAMKAYAPGVVTLDLGLPPDASGVTEGFETLSMIREIASNTKVIMLTSNDDKENALRAIKLGAYDYCQKPFDDDALKFIIQRAINLYELEEENRQLSENSRGSPLDGVIATSPQMIDVCKMVERVAPTDVTTLVSGESGTGKELIARALHYLSDRAKSRFVAINCAAIPENLLESELFGYEKGAFTGASKQTIGKIEYANQGTLFLDEIGDLPQSLQAKLLRFLQERIVERLGGRKEIPVDVRVVCATHQDLKLKMEQGTFREDLYYRISEIVIDIPSLKQRSGDAVVIARVFLDRYAKKMKRPIKYFAKEAITAIESYAWPGNVRELENKIKRAVILEDSDTISAKALELEVKTELPGLDSINLKQAREVLEKQLLARALSQFGGNISQAAEELGVSRPTLYSMMKKYALEPR</sequence>
<dbReference type="Gene3D" id="1.10.8.60">
    <property type="match status" value="1"/>
</dbReference>
<dbReference type="SMART" id="SM00382">
    <property type="entry name" value="AAA"/>
    <property type="match status" value="1"/>
</dbReference>
<dbReference type="SUPFAM" id="SSF46689">
    <property type="entry name" value="Homeodomain-like"/>
    <property type="match status" value="1"/>
</dbReference>
<evidence type="ECO:0000313" key="7">
    <source>
        <dbReference type="EMBL" id="VAW90502.1"/>
    </source>
</evidence>
<dbReference type="InterPro" id="IPR003593">
    <property type="entry name" value="AAA+_ATPase"/>
</dbReference>
<dbReference type="NCBIfam" id="TIGR02915">
    <property type="entry name" value="PEP_resp_reg"/>
    <property type="match status" value="1"/>
</dbReference>
<dbReference type="InterPro" id="IPR011006">
    <property type="entry name" value="CheY-like_superfamily"/>
</dbReference>
<dbReference type="InterPro" id="IPR014264">
    <property type="entry name" value="PEP-CTERM_resp_reg"/>
</dbReference>
<dbReference type="InterPro" id="IPR002197">
    <property type="entry name" value="HTH_Fis"/>
</dbReference>
<dbReference type="EMBL" id="UOFQ01000201">
    <property type="protein sequence ID" value="VAW90502.1"/>
    <property type="molecule type" value="Genomic_DNA"/>
</dbReference>
<dbReference type="GO" id="GO:0043565">
    <property type="term" value="F:sequence-specific DNA binding"/>
    <property type="evidence" value="ECO:0007669"/>
    <property type="project" value="InterPro"/>
</dbReference>
<dbReference type="AlphaFoldDB" id="A0A3B0ZSS8"/>
<evidence type="ECO:0000256" key="2">
    <source>
        <dbReference type="ARBA" id="ARBA00022840"/>
    </source>
</evidence>
<feature type="domain" description="Sigma-54 factor interaction" evidence="5">
    <location>
        <begin position="146"/>
        <end position="375"/>
    </location>
</feature>
<organism evidence="7">
    <name type="scientific">hydrothermal vent metagenome</name>
    <dbReference type="NCBI Taxonomy" id="652676"/>
    <lineage>
        <taxon>unclassified sequences</taxon>
        <taxon>metagenomes</taxon>
        <taxon>ecological metagenomes</taxon>
    </lineage>
</organism>
<dbReference type="Gene3D" id="1.10.10.60">
    <property type="entry name" value="Homeodomain-like"/>
    <property type="match status" value="1"/>
</dbReference>
<dbReference type="InterPro" id="IPR058031">
    <property type="entry name" value="AAA_lid_NorR"/>
</dbReference>
<protein>
    <submittedName>
        <fullName evidence="7">Two-component system response regulator protein</fullName>
    </submittedName>
</protein>
<dbReference type="PROSITE" id="PS00688">
    <property type="entry name" value="SIGMA54_INTERACT_3"/>
    <property type="match status" value="1"/>
</dbReference>
<accession>A0A3B0ZSS8</accession>
<dbReference type="Pfam" id="PF00158">
    <property type="entry name" value="Sigma54_activat"/>
    <property type="match status" value="1"/>
</dbReference>
<dbReference type="InterPro" id="IPR027417">
    <property type="entry name" value="P-loop_NTPase"/>
</dbReference>
<dbReference type="Pfam" id="PF00072">
    <property type="entry name" value="Response_reg"/>
    <property type="match status" value="1"/>
</dbReference>
<dbReference type="CDD" id="cd00009">
    <property type="entry name" value="AAA"/>
    <property type="match status" value="1"/>
</dbReference>
<dbReference type="SMART" id="SM00448">
    <property type="entry name" value="REC"/>
    <property type="match status" value="1"/>
</dbReference>
<dbReference type="Pfam" id="PF02954">
    <property type="entry name" value="HTH_8"/>
    <property type="match status" value="1"/>
</dbReference>
<dbReference type="PANTHER" id="PTHR32071:SF113">
    <property type="entry name" value="ALGINATE BIOSYNTHESIS TRANSCRIPTIONAL REGULATORY PROTEIN ALGB"/>
    <property type="match status" value="1"/>
</dbReference>